<keyword evidence="11" id="KW-0508">mRNA splicing</keyword>
<keyword evidence="10" id="KW-0866">Nonsense-mediated mRNA decay</keyword>
<proteinExistence type="inferred from homology"/>
<evidence type="ECO:0000256" key="13">
    <source>
        <dbReference type="SAM" id="MobiDB-lite"/>
    </source>
</evidence>
<dbReference type="SMART" id="SM01044">
    <property type="entry name" value="Btz"/>
    <property type="match status" value="1"/>
</dbReference>
<keyword evidence="16" id="KW-1185">Reference proteome</keyword>
<dbReference type="Pfam" id="PF09405">
    <property type="entry name" value="Btz"/>
    <property type="match status" value="1"/>
</dbReference>
<keyword evidence="9" id="KW-0694">RNA-binding</keyword>
<feature type="region of interest" description="Disordered" evidence="13">
    <location>
        <begin position="404"/>
        <end position="500"/>
    </location>
</feature>
<evidence type="ECO:0000256" key="5">
    <source>
        <dbReference type="ARBA" id="ARBA00022490"/>
    </source>
</evidence>
<protein>
    <submittedName>
        <fullName evidence="15">CASC3/Barentsz eIF4AIII binding-domain-containing protein</fullName>
    </submittedName>
</protein>
<evidence type="ECO:0000256" key="1">
    <source>
        <dbReference type="ARBA" id="ARBA00004123"/>
    </source>
</evidence>
<keyword evidence="5" id="KW-0963">Cytoplasm</keyword>
<dbReference type="EMBL" id="KZ559676">
    <property type="protein sequence ID" value="PLN74877.1"/>
    <property type="molecule type" value="Genomic_DNA"/>
</dbReference>
<dbReference type="GO" id="GO:0008380">
    <property type="term" value="P:RNA splicing"/>
    <property type="evidence" value="ECO:0007669"/>
    <property type="project" value="UniProtKB-KW"/>
</dbReference>
<dbReference type="InterPro" id="IPR018545">
    <property type="entry name" value="Btz_dom"/>
</dbReference>
<dbReference type="AlphaFoldDB" id="A0A2J5HDI8"/>
<feature type="compositionally biased region" description="Pro residues" evidence="13">
    <location>
        <begin position="467"/>
        <end position="483"/>
    </location>
</feature>
<dbReference type="GO" id="GO:0006397">
    <property type="term" value="P:mRNA processing"/>
    <property type="evidence" value="ECO:0007669"/>
    <property type="project" value="UniProtKB-KW"/>
</dbReference>
<comment type="subcellular location">
    <subcellularLocation>
        <location evidence="2">Cytoplasm</location>
    </subcellularLocation>
    <subcellularLocation>
        <location evidence="1">Nucleus</location>
    </subcellularLocation>
</comment>
<gene>
    <name evidence="15" type="ORF">BDW42DRAFT_198072</name>
</gene>
<dbReference type="GO" id="GO:0003729">
    <property type="term" value="F:mRNA binding"/>
    <property type="evidence" value="ECO:0007669"/>
    <property type="project" value="InterPro"/>
</dbReference>
<evidence type="ECO:0000256" key="2">
    <source>
        <dbReference type="ARBA" id="ARBA00004496"/>
    </source>
</evidence>
<dbReference type="GO" id="GO:0000184">
    <property type="term" value="P:nuclear-transcribed mRNA catabolic process, nonsense-mediated decay"/>
    <property type="evidence" value="ECO:0007669"/>
    <property type="project" value="UniProtKB-KW"/>
</dbReference>
<name>A0A2J5HDI8_9EURO</name>
<evidence type="ECO:0000256" key="6">
    <source>
        <dbReference type="ARBA" id="ARBA00022664"/>
    </source>
</evidence>
<dbReference type="OrthoDB" id="5413466at2759"/>
<feature type="compositionally biased region" description="Basic residues" evidence="13">
    <location>
        <begin position="74"/>
        <end position="107"/>
    </location>
</feature>
<feature type="compositionally biased region" description="Acidic residues" evidence="13">
    <location>
        <begin position="47"/>
        <end position="61"/>
    </location>
</feature>
<dbReference type="GO" id="GO:0005737">
    <property type="term" value="C:cytoplasm"/>
    <property type="evidence" value="ECO:0007669"/>
    <property type="project" value="UniProtKB-SubCell"/>
</dbReference>
<feature type="domain" description="Btz" evidence="14">
    <location>
        <begin position="146"/>
        <end position="280"/>
    </location>
</feature>
<reference evidence="16" key="1">
    <citation type="submission" date="2017-12" db="EMBL/GenBank/DDBJ databases">
        <authorList>
            <consortium name="DOE Joint Genome Institute"/>
            <person name="Mondo S.J."/>
            <person name="Kjaerbolling I."/>
            <person name="Vesth T.C."/>
            <person name="Frisvad J.C."/>
            <person name="Nybo J.L."/>
            <person name="Theobald S."/>
            <person name="Kuo A."/>
            <person name="Bowyer P."/>
            <person name="Matsuda Y."/>
            <person name="Lyhne E.K."/>
            <person name="Kogle M.E."/>
            <person name="Clum A."/>
            <person name="Lipzen A."/>
            <person name="Salamov A."/>
            <person name="Ngan C.Y."/>
            <person name="Daum C."/>
            <person name="Chiniquy J."/>
            <person name="Barry K."/>
            <person name="LaButti K."/>
            <person name="Haridas S."/>
            <person name="Simmons B.A."/>
            <person name="Magnuson J.K."/>
            <person name="Mortensen U.H."/>
            <person name="Larsen T.O."/>
            <person name="Grigoriev I.V."/>
            <person name="Baker S.E."/>
            <person name="Andersen M.R."/>
            <person name="Nordberg H.P."/>
            <person name="Cantor M.N."/>
            <person name="Hua S.X."/>
        </authorList>
    </citation>
    <scope>NUCLEOTIDE SEQUENCE [LARGE SCALE GENOMIC DNA]</scope>
    <source>
        <strain evidence="16">IBT 19404</strain>
    </source>
</reference>
<feature type="region of interest" description="Disordered" evidence="13">
    <location>
        <begin position="1"/>
        <end position="228"/>
    </location>
</feature>
<evidence type="ECO:0000256" key="7">
    <source>
        <dbReference type="ARBA" id="ARBA00022816"/>
    </source>
</evidence>
<accession>A0A2J5HDI8</accession>
<evidence type="ECO:0000256" key="8">
    <source>
        <dbReference type="ARBA" id="ARBA00022845"/>
    </source>
</evidence>
<feature type="compositionally biased region" description="Pro residues" evidence="13">
    <location>
        <begin position="447"/>
        <end position="458"/>
    </location>
</feature>
<sequence length="704" mass="75159">MAPRRHNIGASRRRRREEEGEDEGSIDGGLEEDSLSEGSVVSHPDGEDADGEVTDESDDEVSTPVRAEDTTNGHHAHQHHHRQHHHPQVNGGRRSKPTHPPSVRRHSASPGKRQLTTTVSDPEMMMNGLRISNDTADGPEINRIGSPKGDRAHQTGRTPSAPPTEQRRESLADKKRRDLEKPAKEKEENPPFVPTRGSFFLHDKRSTESASNGNKPFNKPKSRPYGLIVDGNVRRHPVRTDASQGPWRHDLHDTVAGAGPPPSKLAPVVNAPVNHPPKPVPIAPKSAPPNRSFSSTTLIGNVPVVVFLPGMPTPVPCAPVAKKQYTRLPEHRPPLRRDKPVRISLPGQPARYILPATERSFIFIPRALRPNQQAYRGRGRGGFYGGGRRPSFYAGSTYAPSVAMSRRSSLGKPPSHEGYPSPAGSMLTRQTMVAAAAAAESNKPIVRLPPPHRPPGGMPPATAGPGAVPPVGPPALPHPPPQHPAYRESRPAPIPMHQPRPQKTVSVADIETPASFPYNPPQPQAEPPFHHQVPAPASGPGYGPDASGPPSMTPLSQIPERAIHAQPFQPHAYPPMQPYYPTGYPGGGVYYPGPGTEYAPYQAGVGPGTTSVPPFAPGQSTAPYMGPATHAPADQPSQPGTVAHEAGGTVYFYDAAQLYPNTQYGVPPGAGPGGVVGMGGMMTPPGATYYYPTGPGGAAYYGTQ</sequence>
<dbReference type="GO" id="GO:0035145">
    <property type="term" value="C:exon-exon junction complex"/>
    <property type="evidence" value="ECO:0007669"/>
    <property type="project" value="InterPro"/>
</dbReference>
<evidence type="ECO:0000256" key="10">
    <source>
        <dbReference type="ARBA" id="ARBA00023161"/>
    </source>
</evidence>
<dbReference type="GO" id="GO:0051028">
    <property type="term" value="P:mRNA transport"/>
    <property type="evidence" value="ECO:0007669"/>
    <property type="project" value="UniProtKB-KW"/>
</dbReference>
<feature type="compositionally biased region" description="Basic residues" evidence="13">
    <location>
        <begin position="1"/>
        <end position="15"/>
    </location>
</feature>
<evidence type="ECO:0000256" key="12">
    <source>
        <dbReference type="ARBA" id="ARBA00023242"/>
    </source>
</evidence>
<feature type="region of interest" description="Disordered" evidence="13">
    <location>
        <begin position="512"/>
        <end position="551"/>
    </location>
</feature>
<evidence type="ECO:0000256" key="9">
    <source>
        <dbReference type="ARBA" id="ARBA00022884"/>
    </source>
</evidence>
<keyword evidence="7" id="KW-0509">mRNA transport</keyword>
<comment type="similarity">
    <text evidence="3">Belongs to the CASC3 family.</text>
</comment>
<evidence type="ECO:0000313" key="16">
    <source>
        <dbReference type="Proteomes" id="UP000235023"/>
    </source>
</evidence>
<keyword evidence="4" id="KW-0813">Transport</keyword>
<keyword evidence="8" id="KW-0810">Translation regulation</keyword>
<evidence type="ECO:0000256" key="11">
    <source>
        <dbReference type="ARBA" id="ARBA00023187"/>
    </source>
</evidence>
<evidence type="ECO:0000256" key="3">
    <source>
        <dbReference type="ARBA" id="ARBA00009548"/>
    </source>
</evidence>
<keyword evidence="12" id="KW-0539">Nucleus</keyword>
<evidence type="ECO:0000256" key="4">
    <source>
        <dbReference type="ARBA" id="ARBA00022448"/>
    </source>
</evidence>
<evidence type="ECO:0000259" key="14">
    <source>
        <dbReference type="SMART" id="SM01044"/>
    </source>
</evidence>
<organism evidence="15 16">
    <name type="scientific">Aspergillus taichungensis</name>
    <dbReference type="NCBI Taxonomy" id="482145"/>
    <lineage>
        <taxon>Eukaryota</taxon>
        <taxon>Fungi</taxon>
        <taxon>Dikarya</taxon>
        <taxon>Ascomycota</taxon>
        <taxon>Pezizomycotina</taxon>
        <taxon>Eurotiomycetes</taxon>
        <taxon>Eurotiomycetidae</taxon>
        <taxon>Eurotiales</taxon>
        <taxon>Aspergillaceae</taxon>
        <taxon>Aspergillus</taxon>
        <taxon>Aspergillus subgen. Circumdati</taxon>
    </lineage>
</organism>
<keyword evidence="6" id="KW-0507">mRNA processing</keyword>
<dbReference type="GO" id="GO:0006417">
    <property type="term" value="P:regulation of translation"/>
    <property type="evidence" value="ECO:0007669"/>
    <property type="project" value="UniProtKB-KW"/>
</dbReference>
<evidence type="ECO:0000313" key="15">
    <source>
        <dbReference type="EMBL" id="PLN74877.1"/>
    </source>
</evidence>
<dbReference type="Proteomes" id="UP000235023">
    <property type="component" value="Unassembled WGS sequence"/>
</dbReference>
<feature type="compositionally biased region" description="Basic and acidic residues" evidence="13">
    <location>
        <begin position="165"/>
        <end position="189"/>
    </location>
</feature>
<feature type="compositionally biased region" description="Acidic residues" evidence="13">
    <location>
        <begin position="19"/>
        <end position="35"/>
    </location>
</feature>